<dbReference type="SUPFAM" id="SSF50494">
    <property type="entry name" value="Trypsin-like serine proteases"/>
    <property type="match status" value="1"/>
</dbReference>
<sequence length="401" mass="43806">MRRWWFAMRPAAAATLIAKPCKSLAADDRSHELSGDEQRTVALFQKCSNSVVHINTFVRKETSPYGFFGSLQDIKQGTGSGFLWDAEHIVTNYHVIKDADKATIVFADHSSFEATLVGTEPDHDLAVLRCQTPAACQALEKGVSSKLQVGQKVFAIGNPFGLDQTLTNGIVSGLGREMQGVNGTLMRNLVQTDAAINPGNSGGPLLDSKGRLIGFLKRKESSCAIHRINKRTASVNTMIASPSGAWAGVGFAIPVDTVKRIVQQLIKHGYVKRAYLGLHLATEQLNEHLARSVGQITGVLILKMDPGSPAEKAGLRPFLQTHGGIIVGDEIVELNGHEVQSADDVMAILDEQHIGDTIQVKYRRREARRIETRQTSVQLGERPRHARQDSSGLRPVRRSKL</sequence>
<evidence type="ECO:0000313" key="7">
    <source>
        <dbReference type="Proteomes" id="UP001642464"/>
    </source>
</evidence>
<comment type="caution">
    <text evidence="6">The sequence shown here is derived from an EMBL/GenBank/DDBJ whole genome shotgun (WGS) entry which is preliminary data.</text>
</comment>
<accession>A0ABP0QCV6</accession>
<dbReference type="PROSITE" id="PS50106">
    <property type="entry name" value="PDZ"/>
    <property type="match status" value="1"/>
</dbReference>
<dbReference type="PANTHER" id="PTHR43343">
    <property type="entry name" value="PEPTIDASE S12"/>
    <property type="match status" value="1"/>
</dbReference>
<evidence type="ECO:0000256" key="3">
    <source>
        <dbReference type="ARBA" id="ARBA00022801"/>
    </source>
</evidence>
<dbReference type="InterPro" id="IPR043504">
    <property type="entry name" value="Peptidase_S1_PA_chymotrypsin"/>
</dbReference>
<reference evidence="6 7" key="1">
    <citation type="submission" date="2024-02" db="EMBL/GenBank/DDBJ databases">
        <authorList>
            <person name="Chen Y."/>
            <person name="Shah S."/>
            <person name="Dougan E. K."/>
            <person name="Thang M."/>
            <person name="Chan C."/>
        </authorList>
    </citation>
    <scope>NUCLEOTIDE SEQUENCE [LARGE SCALE GENOMIC DNA]</scope>
</reference>
<evidence type="ECO:0000256" key="1">
    <source>
        <dbReference type="ARBA" id="ARBA00010541"/>
    </source>
</evidence>
<comment type="similarity">
    <text evidence="1">Belongs to the peptidase S1C family.</text>
</comment>
<dbReference type="SMART" id="SM00228">
    <property type="entry name" value="PDZ"/>
    <property type="match status" value="1"/>
</dbReference>
<dbReference type="EMBL" id="CAXAMM010039220">
    <property type="protein sequence ID" value="CAK9084832.1"/>
    <property type="molecule type" value="Genomic_DNA"/>
</dbReference>
<dbReference type="InterPro" id="IPR051201">
    <property type="entry name" value="Chloro_Bact_Ser_Proteases"/>
</dbReference>
<gene>
    <name evidence="6" type="ORF">SCF082_LOCUS40223</name>
</gene>
<dbReference type="InterPro" id="IPR001478">
    <property type="entry name" value="PDZ"/>
</dbReference>
<dbReference type="InterPro" id="IPR001940">
    <property type="entry name" value="Peptidase_S1C"/>
</dbReference>
<dbReference type="Gene3D" id="2.40.10.10">
    <property type="entry name" value="Trypsin-like serine proteases"/>
    <property type="match status" value="2"/>
</dbReference>
<dbReference type="Pfam" id="PF13365">
    <property type="entry name" value="Trypsin_2"/>
    <property type="match status" value="1"/>
</dbReference>
<name>A0ABP0QCV6_9DINO</name>
<dbReference type="InterPro" id="IPR009003">
    <property type="entry name" value="Peptidase_S1_PA"/>
</dbReference>
<dbReference type="Gene3D" id="2.30.42.10">
    <property type="match status" value="1"/>
</dbReference>
<evidence type="ECO:0000256" key="2">
    <source>
        <dbReference type="ARBA" id="ARBA00022670"/>
    </source>
</evidence>
<evidence type="ECO:0000259" key="5">
    <source>
        <dbReference type="PROSITE" id="PS50106"/>
    </source>
</evidence>
<dbReference type="PRINTS" id="PR00834">
    <property type="entry name" value="PROTEASES2C"/>
</dbReference>
<evidence type="ECO:0000256" key="4">
    <source>
        <dbReference type="SAM" id="MobiDB-lite"/>
    </source>
</evidence>
<dbReference type="SUPFAM" id="SSF50156">
    <property type="entry name" value="PDZ domain-like"/>
    <property type="match status" value="1"/>
</dbReference>
<feature type="domain" description="PDZ" evidence="5">
    <location>
        <begin position="265"/>
        <end position="366"/>
    </location>
</feature>
<evidence type="ECO:0000313" key="6">
    <source>
        <dbReference type="EMBL" id="CAK9084832.1"/>
    </source>
</evidence>
<keyword evidence="2" id="KW-0645">Protease</keyword>
<keyword evidence="3" id="KW-0378">Hydrolase</keyword>
<dbReference type="Proteomes" id="UP001642464">
    <property type="component" value="Unassembled WGS sequence"/>
</dbReference>
<protein>
    <recommendedName>
        <fullName evidence="5">PDZ domain-containing protein</fullName>
    </recommendedName>
</protein>
<dbReference type="Pfam" id="PF13180">
    <property type="entry name" value="PDZ_2"/>
    <property type="match status" value="1"/>
</dbReference>
<dbReference type="PANTHER" id="PTHR43343:SF3">
    <property type="entry name" value="PROTEASE DO-LIKE 8, CHLOROPLASTIC"/>
    <property type="match status" value="1"/>
</dbReference>
<feature type="region of interest" description="Disordered" evidence="4">
    <location>
        <begin position="371"/>
        <end position="401"/>
    </location>
</feature>
<dbReference type="InterPro" id="IPR036034">
    <property type="entry name" value="PDZ_sf"/>
</dbReference>
<keyword evidence="7" id="KW-1185">Reference proteome</keyword>
<proteinExistence type="inferred from homology"/>
<organism evidence="6 7">
    <name type="scientific">Durusdinium trenchii</name>
    <dbReference type="NCBI Taxonomy" id="1381693"/>
    <lineage>
        <taxon>Eukaryota</taxon>
        <taxon>Sar</taxon>
        <taxon>Alveolata</taxon>
        <taxon>Dinophyceae</taxon>
        <taxon>Suessiales</taxon>
        <taxon>Symbiodiniaceae</taxon>
        <taxon>Durusdinium</taxon>
    </lineage>
</organism>